<reference evidence="1 2" key="1">
    <citation type="submission" date="2020-08" db="EMBL/GenBank/DDBJ databases">
        <title>Genome public.</title>
        <authorList>
            <person name="Liu C."/>
            <person name="Sun Q."/>
        </authorList>
    </citation>
    <scope>NUCLEOTIDE SEQUENCE [LARGE SCALE GENOMIC DNA]</scope>
    <source>
        <strain evidence="1 2">NSJ-46</strain>
    </source>
</reference>
<dbReference type="EMBL" id="JACRSZ010000022">
    <property type="protein sequence ID" value="MBC8574466.1"/>
    <property type="molecule type" value="Genomic_DNA"/>
</dbReference>
<sequence length="98" mass="11603">MKSILQNEKKCFICGRAMTCGPDRLELHHCFYGRPFRKYSDQYGLTVWLCGDSCHRNGKNAVHRNHAVDEEVKKIAQRKFEETHSREEFRQIFNKSVL</sequence>
<proteinExistence type="predicted"/>
<accession>A0ABR7NDG8</accession>
<dbReference type="Proteomes" id="UP000657421">
    <property type="component" value="Unassembled WGS sequence"/>
</dbReference>
<dbReference type="RefSeq" id="WP_249309927.1">
    <property type="nucleotide sequence ID" value="NZ_JACRSZ010000022.1"/>
</dbReference>
<evidence type="ECO:0000313" key="1">
    <source>
        <dbReference type="EMBL" id="MBC8574466.1"/>
    </source>
</evidence>
<protein>
    <recommendedName>
        <fullName evidence="3">HNH endonuclease</fullName>
    </recommendedName>
</protein>
<comment type="caution">
    <text evidence="1">The sequence shown here is derived from an EMBL/GenBank/DDBJ whole genome shotgun (WGS) entry which is preliminary data.</text>
</comment>
<evidence type="ECO:0000313" key="2">
    <source>
        <dbReference type="Proteomes" id="UP000657421"/>
    </source>
</evidence>
<keyword evidence="2" id="KW-1185">Reference proteome</keyword>
<evidence type="ECO:0008006" key="3">
    <source>
        <dbReference type="Google" id="ProtNLM"/>
    </source>
</evidence>
<gene>
    <name evidence="1" type="ORF">H8716_15545</name>
</gene>
<organism evidence="1 2">
    <name type="scientific">Jingyaoa shaoxingensis</name>
    <dbReference type="NCBI Taxonomy" id="2763671"/>
    <lineage>
        <taxon>Bacteria</taxon>
        <taxon>Bacillati</taxon>
        <taxon>Bacillota</taxon>
        <taxon>Clostridia</taxon>
        <taxon>Lachnospirales</taxon>
        <taxon>Lachnospiraceae</taxon>
        <taxon>Jingyaoa</taxon>
    </lineage>
</organism>
<name>A0ABR7NDG8_9FIRM</name>